<proteinExistence type="predicted"/>
<dbReference type="EMBL" id="ASPP01022171">
    <property type="protein sequence ID" value="ETO11676.1"/>
    <property type="molecule type" value="Genomic_DNA"/>
</dbReference>
<protein>
    <recommendedName>
        <fullName evidence="4">RGS domain-containing protein</fullName>
    </recommendedName>
</protein>
<dbReference type="SUPFAM" id="SSF48097">
    <property type="entry name" value="Regulator of G-protein signaling, RGS"/>
    <property type="match status" value="1"/>
</dbReference>
<organism evidence="2 3">
    <name type="scientific">Reticulomyxa filosa</name>
    <dbReference type="NCBI Taxonomy" id="46433"/>
    <lineage>
        <taxon>Eukaryota</taxon>
        <taxon>Sar</taxon>
        <taxon>Rhizaria</taxon>
        <taxon>Retaria</taxon>
        <taxon>Foraminifera</taxon>
        <taxon>Monothalamids</taxon>
        <taxon>Reticulomyxidae</taxon>
        <taxon>Reticulomyxa</taxon>
    </lineage>
</organism>
<name>X6MDC0_RETFI</name>
<dbReference type="Proteomes" id="UP000023152">
    <property type="component" value="Unassembled WGS sequence"/>
</dbReference>
<reference evidence="2 3" key="1">
    <citation type="journal article" date="2013" name="Curr. Biol.">
        <title>The Genome of the Foraminiferan Reticulomyxa filosa.</title>
        <authorList>
            <person name="Glockner G."/>
            <person name="Hulsmann N."/>
            <person name="Schleicher M."/>
            <person name="Noegel A.A."/>
            <person name="Eichinger L."/>
            <person name="Gallinger C."/>
            <person name="Pawlowski J."/>
            <person name="Sierra R."/>
            <person name="Euteneuer U."/>
            <person name="Pillet L."/>
            <person name="Moustafa A."/>
            <person name="Platzer M."/>
            <person name="Groth M."/>
            <person name="Szafranski K."/>
            <person name="Schliwa M."/>
        </authorList>
    </citation>
    <scope>NUCLEOTIDE SEQUENCE [LARGE SCALE GENOMIC DNA]</scope>
</reference>
<evidence type="ECO:0008006" key="4">
    <source>
        <dbReference type="Google" id="ProtNLM"/>
    </source>
</evidence>
<accession>X6MDC0</accession>
<keyword evidence="3" id="KW-1185">Reference proteome</keyword>
<evidence type="ECO:0000256" key="1">
    <source>
        <dbReference type="SAM" id="Phobius"/>
    </source>
</evidence>
<feature type="transmembrane region" description="Helical" evidence="1">
    <location>
        <begin position="6"/>
        <end position="30"/>
    </location>
</feature>
<evidence type="ECO:0000313" key="2">
    <source>
        <dbReference type="EMBL" id="ETO11676.1"/>
    </source>
</evidence>
<keyword evidence="1" id="KW-0472">Membrane</keyword>
<evidence type="ECO:0000313" key="3">
    <source>
        <dbReference type="Proteomes" id="UP000023152"/>
    </source>
</evidence>
<dbReference type="InterPro" id="IPR036305">
    <property type="entry name" value="RGS_sf"/>
</dbReference>
<keyword evidence="1" id="KW-0812">Transmembrane</keyword>
<sequence length="128" mass="15306">MGWDYCIFFVVEASALSMTAMGSIATWWLLGKSQLFNLPILMERKLEKLGIKEEQKTESCKLILSLRTVLNDRTAFNYFLEHLIRELSLENVFFLADKYQQYFFFLLQQNRYLFKWKTLEKLMVVIEP</sequence>
<gene>
    <name evidence="2" type="ORF">RFI_25700</name>
</gene>
<comment type="caution">
    <text evidence="2">The sequence shown here is derived from an EMBL/GenBank/DDBJ whole genome shotgun (WGS) entry which is preliminary data.</text>
</comment>
<keyword evidence="1" id="KW-1133">Transmembrane helix</keyword>
<dbReference type="AlphaFoldDB" id="X6MDC0"/>